<dbReference type="InterPro" id="IPR003509">
    <property type="entry name" value="UPF0102_YraN-like"/>
</dbReference>
<dbReference type="PANTHER" id="PTHR34039:SF1">
    <property type="entry name" value="UPF0102 PROTEIN YRAN"/>
    <property type="match status" value="1"/>
</dbReference>
<dbReference type="SUPFAM" id="SSF52980">
    <property type="entry name" value="Restriction endonuclease-like"/>
    <property type="match status" value="1"/>
</dbReference>
<dbReference type="NCBIfam" id="NF009154">
    <property type="entry name" value="PRK12497.3-3"/>
    <property type="match status" value="1"/>
</dbReference>
<dbReference type="Pfam" id="PF02021">
    <property type="entry name" value="UPF0102"/>
    <property type="match status" value="1"/>
</dbReference>
<keyword evidence="4" id="KW-1185">Reference proteome</keyword>
<dbReference type="AlphaFoldDB" id="A0A290ZCY4"/>
<name>A0A290ZCY4_9PSEU</name>
<dbReference type="EMBL" id="CP023445">
    <property type="protein sequence ID" value="ATE56833.1"/>
    <property type="molecule type" value="Genomic_DNA"/>
</dbReference>
<dbReference type="InterPro" id="IPR011856">
    <property type="entry name" value="tRNA_endonuc-like_dom_sf"/>
</dbReference>
<dbReference type="GO" id="GO:0003676">
    <property type="term" value="F:nucleic acid binding"/>
    <property type="evidence" value="ECO:0007669"/>
    <property type="project" value="InterPro"/>
</dbReference>
<dbReference type="CDD" id="cd20736">
    <property type="entry name" value="PoNe_Nuclease"/>
    <property type="match status" value="1"/>
</dbReference>
<evidence type="ECO:0000313" key="4">
    <source>
        <dbReference type="Proteomes" id="UP000218505"/>
    </source>
</evidence>
<reference evidence="3" key="1">
    <citation type="submission" date="2017-09" db="EMBL/GenBank/DDBJ databases">
        <title>Complete Genome Sequence of ansamitocin-producing Bacterium Actinosynnema pretiosum X47.</title>
        <authorList>
            <person name="Cao G."/>
            <person name="Zong G."/>
            <person name="Zhong C."/>
            <person name="Fu J."/>
        </authorList>
    </citation>
    <scope>NUCLEOTIDE SEQUENCE [LARGE SCALE GENOMIC DNA]</scope>
    <source>
        <strain evidence="3">X47</strain>
    </source>
</reference>
<protein>
    <recommendedName>
        <fullName evidence="2">UPF0102 protein CNX65_29040</fullName>
    </recommendedName>
</protein>
<dbReference type="KEGG" id="apre:CNX65_29040"/>
<evidence type="ECO:0000256" key="1">
    <source>
        <dbReference type="ARBA" id="ARBA00006738"/>
    </source>
</evidence>
<dbReference type="Gene3D" id="3.40.1350.10">
    <property type="match status" value="1"/>
</dbReference>
<dbReference type="RefSeq" id="WP_015804610.1">
    <property type="nucleotide sequence ID" value="NZ_CP023445.1"/>
</dbReference>
<comment type="similarity">
    <text evidence="1 2">Belongs to the UPF0102 family.</text>
</comment>
<dbReference type="InterPro" id="IPR011335">
    <property type="entry name" value="Restrct_endonuc-II-like"/>
</dbReference>
<sequence length="117" mass="12968">MTASHVLGRLGESVACRYLERQGLVVLARNWRCASGELDVVATDGVRLVVCEVKCRSGSGRGDPLEAATPEQLDRVRRTAYRWRREHRLSGVGVRVDLVGLEWPPGGPVRLRHVRGV</sequence>
<dbReference type="HAMAP" id="MF_00048">
    <property type="entry name" value="UPF0102"/>
    <property type="match status" value="1"/>
</dbReference>
<proteinExistence type="inferred from homology"/>
<evidence type="ECO:0000256" key="2">
    <source>
        <dbReference type="HAMAP-Rule" id="MF_00048"/>
    </source>
</evidence>
<accession>A0A290ZCY4</accession>
<evidence type="ECO:0000313" key="3">
    <source>
        <dbReference type="EMBL" id="ATE56833.1"/>
    </source>
</evidence>
<dbReference type="Proteomes" id="UP000218505">
    <property type="component" value="Chromosome"/>
</dbReference>
<gene>
    <name evidence="3" type="ORF">CNX65_29040</name>
</gene>
<organism evidence="3 4">
    <name type="scientific">Actinosynnema pretiosum</name>
    <dbReference type="NCBI Taxonomy" id="42197"/>
    <lineage>
        <taxon>Bacteria</taxon>
        <taxon>Bacillati</taxon>
        <taxon>Actinomycetota</taxon>
        <taxon>Actinomycetes</taxon>
        <taxon>Pseudonocardiales</taxon>
        <taxon>Pseudonocardiaceae</taxon>
        <taxon>Actinosynnema</taxon>
    </lineage>
</organism>
<dbReference type="PANTHER" id="PTHR34039">
    <property type="entry name" value="UPF0102 PROTEIN YRAN"/>
    <property type="match status" value="1"/>
</dbReference>